<dbReference type="Proteomes" id="UP000009249">
    <property type="component" value="Segment"/>
</dbReference>
<dbReference type="Gene3D" id="2.60.40.4340">
    <property type="match status" value="1"/>
</dbReference>
<dbReference type="GeneID" id="921357"/>
<organism evidence="3">
    <name type="scientific">Cydia pomonella granulosis virus (isolate Mexico/1963)</name>
    <name type="common">CpGV</name>
    <name type="synonym">Cydia pomonella granulovirus</name>
    <dbReference type="NCBI Taxonomy" id="654905"/>
    <lineage>
        <taxon>Viruses</taxon>
        <taxon>Viruses incertae sedis</taxon>
        <taxon>Naldaviricetes</taxon>
        <taxon>Lefavirales</taxon>
        <taxon>Baculoviridae</taxon>
        <taxon>Betabaculovirus</taxon>
        <taxon>Betabaculovirus cypomonellae</taxon>
    </lineage>
</organism>
<reference evidence="3" key="4">
    <citation type="journal article" date="1998" name="J. Gen. Virol.">
        <title>Identification and characterization of the Cydia pomonella granulovirus cathepsin and chitinase genes.</title>
        <authorList>
            <person name="Kang W."/>
            <person name="Tristem M."/>
            <person name="Maeda S."/>
            <person name="Crook N.E."/>
            <person name="O'Reilly D.R."/>
        </authorList>
    </citation>
    <scope>NUCLEOTIDE SEQUENCE [LARGE SCALE GENOMIC DNA]</scope>
    <source>
        <strain evidence="3">Mexican 1</strain>
    </source>
</reference>
<evidence type="ECO:0000313" key="3">
    <source>
        <dbReference type="EMBL" id="AAK70697.1"/>
    </source>
</evidence>
<protein>
    <submittedName>
        <fullName evidence="3">ORF37 ODV-E66</fullName>
    </submittedName>
</protein>
<dbReference type="Gene3D" id="2.70.98.100">
    <property type="entry name" value="Baculovirus E66 occlusion-derived virus envelope protein, domain 2"/>
    <property type="match status" value="1"/>
</dbReference>
<organismHost>
    <name type="scientific">Cydia pomonella</name>
    <name type="common">Codling moth</name>
    <dbReference type="NCBI Taxonomy" id="82600"/>
</organismHost>
<evidence type="ECO:0000259" key="1">
    <source>
        <dbReference type="Pfam" id="PF04850"/>
    </source>
</evidence>
<dbReference type="SUPFAM" id="SSF48230">
    <property type="entry name" value="Chondroitin AC/alginate lyase"/>
    <property type="match status" value="1"/>
</dbReference>
<feature type="domain" description="Baculovirus ODV-E66 C-terminal" evidence="1">
    <location>
        <begin position="302"/>
        <end position="683"/>
    </location>
</feature>
<proteinExistence type="predicted"/>
<sequence length="683" mass="76736">MSMRNPQPNHCPNHPQHLSCLNRLHHHLRLLLHLHHHHFRLLLLHHLLLHLLHHPIQSAQSWPPLTTVSNDAHHQLRKSRKIVNPTRAWDPVNVFDGLQPWTSTADFGTMCHSLIGYSVRYNNAGDALYRDAQLAENLTNSLRLIAQHLPDPPPHQQAPWGPVADWYHFTITMPEVFMNITAVLYNTTHHYGECTELTIKVLDLYLPTAVSSLGWTRTAGNAMRMGIPYVYGQLLRGRTVNEIRMETSVQVVLDIIAFPFVVEGDGLHVDSIYIDHIDVRAYGYLINSFFTFNYYKNYFGRDVLNDEGLTRSIQNVASPEGIVNPAVMSRNGTLFSNVIGAFVQYPITVHSADHSKVLTKLSNMYYGCVVGTTPRLAYYEADPTNNVQGPLWAMNRRIWNRSKPVINYTVNSVLFESGVLCQTPNGLLPVPSTTTSTQSFRPQIGETAIVKTNNTGAMLSHSLFAELNDLQFVSCTLYYDEGMFQLYYNMGVREGVLGNNNGRVVVLARDTAVSTPDATFAQQREDNGNTSDGTVYNGVVCYRVPITGLSVPSLSTRVQGSVEIVEQVIGFDALHNKEGVCSYKLNVEGMADNLKVYMLEVGVLYAVANHTKALFRYPYVALKDGDRLAVSSVEESLVLSEEVLNVIKNDIQERGATTPVNCVYNSGVYTLTNNNYLQFWFDY</sequence>
<reference evidence="3" key="3">
    <citation type="journal article" date="1997" name="Virus Genes">
        <title>Complete sequence and transposon mutagenesis of the BamHI J fragment of Cydia pomonella granulosis virus.</title>
        <authorList>
            <person name="Kang W."/>
            <person name="Crook N.E."/>
            <person name="Winstanley D."/>
            <person name="O'Reilly D.R."/>
        </authorList>
    </citation>
    <scope>NUCLEOTIDE SEQUENCE [LARGE SCALE GENOMIC DNA]</scope>
    <source>
        <strain evidence="3">Mexican 1</strain>
    </source>
</reference>
<dbReference type="Pfam" id="PF08124">
    <property type="entry name" value="Lyase_8_N"/>
    <property type="match status" value="1"/>
</dbReference>
<dbReference type="GO" id="GO:0019031">
    <property type="term" value="C:viral envelope"/>
    <property type="evidence" value="ECO:0007669"/>
    <property type="project" value="InterPro"/>
</dbReference>
<feature type="domain" description="Polysaccharide lyase 8 N-terminal alpha-helical" evidence="2">
    <location>
        <begin position="92"/>
        <end position="280"/>
    </location>
</feature>
<reference evidence="3" key="2">
    <citation type="journal article" date="1996" name="Virology">
        <title>Characterization of a highly conserved baculovirus structural protein that is specific for occlusion-derived virions.</title>
        <authorList>
            <person name="Theilmann D.A."/>
            <person name="Chantler J.K."/>
            <person name="Stweart S."/>
            <person name="Flipsen H.T."/>
            <person name="Vlak J.M."/>
            <person name="Crook N.E."/>
        </authorList>
    </citation>
    <scope>NUCLEOTIDE SEQUENCE [LARGE SCALE GENOMIC DNA]</scope>
    <source>
        <strain evidence="3">Mexican 1</strain>
    </source>
</reference>
<dbReference type="KEGG" id="vg:921357"/>
<evidence type="ECO:0000259" key="2">
    <source>
        <dbReference type="Pfam" id="PF08124"/>
    </source>
</evidence>
<name>Q91F16_GVCPM</name>
<gene>
    <name evidence="3" type="primary">orf37 odv-e66</name>
</gene>
<reference evidence="3" key="5">
    <citation type="journal article" date="2001" name="J. Gen. Virol.">
        <title>The complete sequence of the Cydia pomonella granulovirus genome.</title>
        <authorList>
            <person name="Luque T."/>
            <person name="Finch R."/>
            <person name="Crook N."/>
            <person name="O'Reilly D.R."/>
            <person name="Winstanley D."/>
        </authorList>
    </citation>
    <scope>NUCLEOTIDE SEQUENCE [LARGE SCALE GENOMIC DNA]</scope>
    <source>
        <strain evidence="3">Mexican 1</strain>
    </source>
</reference>
<evidence type="ECO:0000313" key="4">
    <source>
        <dbReference type="Proteomes" id="UP000009249"/>
    </source>
</evidence>
<dbReference type="InterPro" id="IPR008929">
    <property type="entry name" value="Chondroitin_lyas"/>
</dbReference>
<dbReference type="RefSeq" id="NP_148821.1">
    <property type="nucleotide sequence ID" value="NC_002816.1"/>
</dbReference>
<dbReference type="InterPro" id="IPR006934">
    <property type="entry name" value="ODV-E66_C_baculovirus"/>
</dbReference>
<dbReference type="Gene3D" id="1.50.10.100">
    <property type="entry name" value="Chondroitin AC/alginate lyase"/>
    <property type="match status" value="1"/>
</dbReference>
<dbReference type="Pfam" id="PF04850">
    <property type="entry name" value="Baculo_E66"/>
    <property type="match status" value="1"/>
</dbReference>
<keyword evidence="4" id="KW-1185">Reference proteome</keyword>
<dbReference type="InterPro" id="IPR043082">
    <property type="entry name" value="Baculo_ODV-E66_core"/>
</dbReference>
<reference evidence="3" key="1">
    <citation type="journal article" date="1993" name="J. Virol.">
        <title>An apoptosis-inhibiting baculovirus gene with a zinc finger-like motif.</title>
        <authorList>
            <person name="Crook N.E."/>
            <person name="Clem R.J."/>
            <person name="Miller L.K."/>
        </authorList>
    </citation>
    <scope>NUCLEOTIDE SEQUENCE [LARGE SCALE GENOMIC DNA]</scope>
    <source>
        <strain evidence="3">Mexican 1</strain>
    </source>
</reference>
<accession>Q91F16</accession>
<dbReference type="InterPro" id="IPR012970">
    <property type="entry name" value="Lyase_8_alpha_N"/>
</dbReference>
<dbReference type="EMBL" id="U53466">
    <property type="protein sequence ID" value="AAK70697.1"/>
    <property type="molecule type" value="Genomic_DNA"/>
</dbReference>